<reference evidence="2 3" key="1">
    <citation type="submission" date="2024-03" db="EMBL/GenBank/DDBJ databases">
        <title>Ignisphaera cupida sp. nov., a hyperthermophilic hydrolytic archaeon from a hot spring of Kamchatka, and proposal of Ignisphaeraceae fam. nov.</title>
        <authorList>
            <person name="Podosokorskaya O.A."/>
            <person name="Elcheninov A.G."/>
            <person name="Maltseva A.I."/>
            <person name="Zayulina K.S."/>
            <person name="Novikov A."/>
            <person name="Merkel A.Y."/>
        </authorList>
    </citation>
    <scope>NUCLEOTIDE SEQUENCE [LARGE SCALE GENOMIC DNA]</scope>
    <source>
        <strain evidence="2 3">38H-sp</strain>
    </source>
</reference>
<dbReference type="RefSeq" id="WP_420068631.1">
    <property type="nucleotide sequence ID" value="NZ_JBCHKQ010000001.1"/>
</dbReference>
<dbReference type="EMBL" id="JBCHKQ010000001">
    <property type="protein sequence ID" value="MEM5947180.1"/>
    <property type="molecule type" value="Genomic_DNA"/>
</dbReference>
<gene>
    <name evidence="2" type="ORF">WKV44_01330</name>
</gene>
<dbReference type="PANTHER" id="PTHR47738:SF1">
    <property type="entry name" value="NITROGEN REGULATORY PROTEIN"/>
    <property type="match status" value="1"/>
</dbReference>
<sequence>MFVIDYLKPEGVFLNLGAYKKKEELFSVLVDKACDAGLLPDELRDAVVAELVDREKQATTGIGEGIAIPHCKMEGLKNACVLAATIPEGMKYASMDGRPVRLVFCFLFPAEQGMQYLQVLAKLSRILKDENIRNKLILAQDVEVFRSVLAEADVVPLTKVGKRGNFAFILCVNEEGTDEAVLSSLVEIGAQTAIILESETLQKKLLYDIPIFAGVKFFHSKTPFSKTYVGTLSSLEQADFLAKLLKGQGVDIMKPGGGFLLAFEAGRLIGGVPEDLDV</sequence>
<feature type="domain" description="PTS EIIA type-2" evidence="1">
    <location>
        <begin position="5"/>
        <end position="152"/>
    </location>
</feature>
<comment type="caution">
    <text evidence="2">The sequence shown here is derived from an EMBL/GenBank/DDBJ whole genome shotgun (WGS) entry which is preliminary data.</text>
</comment>
<dbReference type="Pfam" id="PF00359">
    <property type="entry name" value="PTS_EIIA_2"/>
    <property type="match status" value="1"/>
</dbReference>
<accession>A0ABU9U931</accession>
<dbReference type="Gene3D" id="3.40.930.10">
    <property type="entry name" value="Mannitol-specific EII, Chain A"/>
    <property type="match status" value="1"/>
</dbReference>
<dbReference type="InterPro" id="IPR016152">
    <property type="entry name" value="PTrfase/Anion_transptr"/>
</dbReference>
<dbReference type="Proteomes" id="UP001466331">
    <property type="component" value="Unassembled WGS sequence"/>
</dbReference>
<proteinExistence type="predicted"/>
<dbReference type="InterPro" id="IPR002178">
    <property type="entry name" value="PTS_EIIA_type-2_dom"/>
</dbReference>
<dbReference type="PANTHER" id="PTHR47738">
    <property type="entry name" value="PTS SYSTEM FRUCTOSE-LIKE EIIA COMPONENT-RELATED"/>
    <property type="match status" value="1"/>
</dbReference>
<organism evidence="2 3">
    <name type="scientific">Rarispira pelagica</name>
    <dbReference type="NCBI Taxonomy" id="3141764"/>
    <lineage>
        <taxon>Bacteria</taxon>
        <taxon>Pseudomonadati</taxon>
        <taxon>Spirochaetota</taxon>
        <taxon>Spirochaetia</taxon>
        <taxon>Winmispirales</taxon>
        <taxon>Winmispiraceae</taxon>
        <taxon>Rarispira</taxon>
    </lineage>
</organism>
<dbReference type="CDD" id="cd00211">
    <property type="entry name" value="PTS_IIA_fru"/>
    <property type="match status" value="1"/>
</dbReference>
<name>A0ABU9U931_9SPIR</name>
<protein>
    <submittedName>
        <fullName evidence="2">PTS sugar transporter subunit IIA</fullName>
    </submittedName>
</protein>
<dbReference type="PROSITE" id="PS51094">
    <property type="entry name" value="PTS_EIIA_TYPE_2"/>
    <property type="match status" value="1"/>
</dbReference>
<dbReference type="SUPFAM" id="SSF55804">
    <property type="entry name" value="Phoshotransferase/anion transport protein"/>
    <property type="match status" value="1"/>
</dbReference>
<keyword evidence="2" id="KW-0762">Sugar transport</keyword>
<evidence type="ECO:0000313" key="3">
    <source>
        <dbReference type="Proteomes" id="UP001466331"/>
    </source>
</evidence>
<keyword evidence="3" id="KW-1185">Reference proteome</keyword>
<evidence type="ECO:0000313" key="2">
    <source>
        <dbReference type="EMBL" id="MEM5947180.1"/>
    </source>
</evidence>
<dbReference type="InterPro" id="IPR051541">
    <property type="entry name" value="PTS_SugarTrans_NitroReg"/>
</dbReference>
<keyword evidence="2" id="KW-0813">Transport</keyword>
<dbReference type="PROSITE" id="PS00372">
    <property type="entry name" value="PTS_EIIA_TYPE_2_HIS"/>
    <property type="match status" value="1"/>
</dbReference>
<evidence type="ECO:0000259" key="1">
    <source>
        <dbReference type="PROSITE" id="PS51094"/>
    </source>
</evidence>